<name>A0A3E1NTG1_9BACT</name>
<dbReference type="AlphaFoldDB" id="A0A3E1NTG1"/>
<reference evidence="2 3" key="1">
    <citation type="submission" date="2018-08" db="EMBL/GenBank/DDBJ databases">
        <title>Chitinophaga sp. K20C18050901, a novel bacterium isolated from forest soil.</title>
        <authorList>
            <person name="Wang C."/>
        </authorList>
    </citation>
    <scope>NUCLEOTIDE SEQUENCE [LARGE SCALE GENOMIC DNA]</scope>
    <source>
        <strain evidence="2 3">K20C18050901</strain>
    </source>
</reference>
<dbReference type="CDD" id="cd00038">
    <property type="entry name" value="CAP_ED"/>
    <property type="match status" value="1"/>
</dbReference>
<sequence>MQASYYICSMDWKGRFETQFFKEGAIIFAPGGICRHLYYINQGVVRIMSVSDKGEDITHYFLKENYFCTILGSFLEQTIALEGIQAATDVEVLVIGKDEFNQLMLEDAAFKKTFDLYTTQGLLQKIRFKNMLHGHNASTRYRLFLERLPDIAARVQLGYIASYLGITLQSLSRIRRNLPNGK</sequence>
<dbReference type="InterPro" id="IPR018490">
    <property type="entry name" value="cNMP-bd_dom_sf"/>
</dbReference>
<proteinExistence type="predicted"/>
<keyword evidence="3" id="KW-1185">Reference proteome</keyword>
<dbReference type="InterPro" id="IPR000595">
    <property type="entry name" value="cNMP-bd_dom"/>
</dbReference>
<protein>
    <submittedName>
        <fullName evidence="2">Crp/Fnr family transcriptional regulator</fullName>
    </submittedName>
</protein>
<dbReference type="Pfam" id="PF00027">
    <property type="entry name" value="cNMP_binding"/>
    <property type="match status" value="1"/>
</dbReference>
<organism evidence="2 3">
    <name type="scientific">Chitinophaga silvisoli</name>
    <dbReference type="NCBI Taxonomy" id="2291814"/>
    <lineage>
        <taxon>Bacteria</taxon>
        <taxon>Pseudomonadati</taxon>
        <taxon>Bacteroidota</taxon>
        <taxon>Chitinophagia</taxon>
        <taxon>Chitinophagales</taxon>
        <taxon>Chitinophagaceae</taxon>
        <taxon>Chitinophaga</taxon>
    </lineage>
</organism>
<feature type="domain" description="Cyclic nucleotide-binding" evidence="1">
    <location>
        <begin position="21"/>
        <end position="112"/>
    </location>
</feature>
<dbReference type="PROSITE" id="PS50042">
    <property type="entry name" value="CNMP_BINDING_3"/>
    <property type="match status" value="1"/>
</dbReference>
<evidence type="ECO:0000313" key="2">
    <source>
        <dbReference type="EMBL" id="RFM31134.1"/>
    </source>
</evidence>
<gene>
    <name evidence="2" type="ORF">DXN04_30300</name>
</gene>
<dbReference type="Proteomes" id="UP000261174">
    <property type="component" value="Unassembled WGS sequence"/>
</dbReference>
<evidence type="ECO:0000259" key="1">
    <source>
        <dbReference type="PROSITE" id="PS50042"/>
    </source>
</evidence>
<dbReference type="SUPFAM" id="SSF51206">
    <property type="entry name" value="cAMP-binding domain-like"/>
    <property type="match status" value="1"/>
</dbReference>
<evidence type="ECO:0000313" key="3">
    <source>
        <dbReference type="Proteomes" id="UP000261174"/>
    </source>
</evidence>
<dbReference type="Gene3D" id="2.60.120.10">
    <property type="entry name" value="Jelly Rolls"/>
    <property type="match status" value="1"/>
</dbReference>
<accession>A0A3E1NTG1</accession>
<dbReference type="InterPro" id="IPR014710">
    <property type="entry name" value="RmlC-like_jellyroll"/>
</dbReference>
<comment type="caution">
    <text evidence="2">The sequence shown here is derived from an EMBL/GenBank/DDBJ whole genome shotgun (WGS) entry which is preliminary data.</text>
</comment>
<dbReference type="EMBL" id="QTJV01000016">
    <property type="protein sequence ID" value="RFM31134.1"/>
    <property type="molecule type" value="Genomic_DNA"/>
</dbReference>